<name>A0A3E1P8H3_9BACT</name>
<dbReference type="Proteomes" id="UP000261174">
    <property type="component" value="Unassembled WGS sequence"/>
</dbReference>
<dbReference type="Pfam" id="PF05368">
    <property type="entry name" value="NmrA"/>
    <property type="match status" value="1"/>
</dbReference>
<keyword evidence="3" id="KW-1185">Reference proteome</keyword>
<dbReference type="CDD" id="cd05269">
    <property type="entry name" value="TMR_SDR_a"/>
    <property type="match status" value="1"/>
</dbReference>
<feature type="domain" description="NmrA-like" evidence="1">
    <location>
        <begin position="2"/>
        <end position="283"/>
    </location>
</feature>
<gene>
    <name evidence="2" type="ORF">DXN04_03045</name>
</gene>
<dbReference type="Gene3D" id="3.90.25.10">
    <property type="entry name" value="UDP-galactose 4-epimerase, domain 1"/>
    <property type="match status" value="1"/>
</dbReference>
<evidence type="ECO:0000313" key="3">
    <source>
        <dbReference type="Proteomes" id="UP000261174"/>
    </source>
</evidence>
<organism evidence="2 3">
    <name type="scientific">Chitinophaga silvisoli</name>
    <dbReference type="NCBI Taxonomy" id="2291814"/>
    <lineage>
        <taxon>Bacteria</taxon>
        <taxon>Pseudomonadati</taxon>
        <taxon>Bacteroidota</taxon>
        <taxon>Chitinophagia</taxon>
        <taxon>Chitinophagales</taxon>
        <taxon>Chitinophagaceae</taxon>
        <taxon>Chitinophaga</taxon>
    </lineage>
</organism>
<dbReference type="SUPFAM" id="SSF51735">
    <property type="entry name" value="NAD(P)-binding Rossmann-fold domains"/>
    <property type="match status" value="1"/>
</dbReference>
<evidence type="ECO:0000259" key="1">
    <source>
        <dbReference type="Pfam" id="PF05368"/>
    </source>
</evidence>
<dbReference type="InterPro" id="IPR036291">
    <property type="entry name" value="NAD(P)-bd_dom_sf"/>
</dbReference>
<protein>
    <submittedName>
        <fullName evidence="2">SDR family NAD(P)-dependent oxidoreductase</fullName>
    </submittedName>
</protein>
<accession>A0A3E1P8H3</accession>
<dbReference type="PANTHER" id="PTHR47129:SF1">
    <property type="entry name" value="NMRA-LIKE DOMAIN-CONTAINING PROTEIN"/>
    <property type="match status" value="1"/>
</dbReference>
<proteinExistence type="predicted"/>
<comment type="caution">
    <text evidence="2">The sequence shown here is derived from an EMBL/GenBank/DDBJ whole genome shotgun (WGS) entry which is preliminary data.</text>
</comment>
<dbReference type="InterPro" id="IPR052718">
    <property type="entry name" value="NmrA-type_oxidoreductase"/>
</dbReference>
<dbReference type="Gene3D" id="3.40.50.720">
    <property type="entry name" value="NAD(P)-binding Rossmann-like Domain"/>
    <property type="match status" value="1"/>
</dbReference>
<dbReference type="OrthoDB" id="9780595at2"/>
<dbReference type="RefSeq" id="WP_116852413.1">
    <property type="nucleotide sequence ID" value="NZ_QTJV01000001.1"/>
</dbReference>
<evidence type="ECO:0000313" key="2">
    <source>
        <dbReference type="EMBL" id="RFM36495.1"/>
    </source>
</evidence>
<sequence length="288" mass="31383">MILVTGATGNLGKATINSLLNRGIAPNDITALVRDESKSAELKSKGLHIKIGDYQDYESLKSAFQGVDKLLLISSSSDISKRFEQHKNAINAAKETGVGHMIYTSFDMKNLQQSIMGEEVQYHAYTADYLKQAGIPYTLMDNTMYADMIPFLAGKDILNNGISTPAGDGKTPFLPITEMAEALAVVLTTPGHENKEYVIAAETAFSFAEIAELLSDITGKTIAYHQPELSSYIARLIQMGASEDDVAYIARFCGAIAKGEFDTNKSDVRKLLGRSPVGLKEFLQSMYS</sequence>
<dbReference type="EMBL" id="QTJV01000001">
    <property type="protein sequence ID" value="RFM36495.1"/>
    <property type="molecule type" value="Genomic_DNA"/>
</dbReference>
<dbReference type="PANTHER" id="PTHR47129">
    <property type="entry name" value="QUINONE OXIDOREDUCTASE 2"/>
    <property type="match status" value="1"/>
</dbReference>
<dbReference type="AlphaFoldDB" id="A0A3E1P8H3"/>
<dbReference type="InterPro" id="IPR008030">
    <property type="entry name" value="NmrA-like"/>
</dbReference>
<reference evidence="2 3" key="1">
    <citation type="submission" date="2018-08" db="EMBL/GenBank/DDBJ databases">
        <title>Chitinophaga sp. K20C18050901, a novel bacterium isolated from forest soil.</title>
        <authorList>
            <person name="Wang C."/>
        </authorList>
    </citation>
    <scope>NUCLEOTIDE SEQUENCE [LARGE SCALE GENOMIC DNA]</scope>
    <source>
        <strain evidence="2 3">K20C18050901</strain>
    </source>
</reference>